<dbReference type="EMBL" id="CANHGI010000003">
    <property type="protein sequence ID" value="CAI5444305.1"/>
    <property type="molecule type" value="Genomic_DNA"/>
</dbReference>
<name>A0A9P1IFW3_9PELO</name>
<evidence type="ECO:0000259" key="7">
    <source>
        <dbReference type="SMART" id="SM00967"/>
    </source>
</evidence>
<dbReference type="InterPro" id="IPR047182">
    <property type="entry name" value="MRM1"/>
</dbReference>
<evidence type="ECO:0000256" key="4">
    <source>
        <dbReference type="ARBA" id="ARBA00022946"/>
    </source>
</evidence>
<accession>A0A9P1IFW3</accession>
<evidence type="ECO:0000256" key="6">
    <source>
        <dbReference type="ARBA" id="ARBA00034881"/>
    </source>
</evidence>
<feature type="domain" description="RNA 2-O ribose methyltransferase substrate binding" evidence="7">
    <location>
        <begin position="37"/>
        <end position="118"/>
    </location>
</feature>
<dbReference type="GO" id="GO:0005739">
    <property type="term" value="C:mitochondrion"/>
    <property type="evidence" value="ECO:0007669"/>
    <property type="project" value="UniProtKB-SubCell"/>
</dbReference>
<dbReference type="InterPro" id="IPR029026">
    <property type="entry name" value="tRNA_m1G_MTases_N"/>
</dbReference>
<keyword evidence="2" id="KW-0489">Methyltransferase</keyword>
<reference evidence="8" key="1">
    <citation type="submission" date="2022-11" db="EMBL/GenBank/DDBJ databases">
        <authorList>
            <person name="Kikuchi T."/>
        </authorList>
    </citation>
    <scope>NUCLEOTIDE SEQUENCE</scope>
    <source>
        <strain evidence="8">PS1010</strain>
    </source>
</reference>
<evidence type="ECO:0000256" key="3">
    <source>
        <dbReference type="ARBA" id="ARBA00022679"/>
    </source>
</evidence>
<dbReference type="Proteomes" id="UP001152747">
    <property type="component" value="Unassembled WGS sequence"/>
</dbReference>
<comment type="caution">
    <text evidence="8">The sequence shown here is derived from an EMBL/GenBank/DDBJ whole genome shotgun (WGS) entry which is preliminary data.</text>
</comment>
<dbReference type="Gene3D" id="3.30.1330.30">
    <property type="match status" value="1"/>
</dbReference>
<comment type="subcellular location">
    <subcellularLocation>
        <location evidence="1">Mitochondrion</location>
    </subcellularLocation>
</comment>
<dbReference type="InterPro" id="IPR013123">
    <property type="entry name" value="SpoU_subst-bd"/>
</dbReference>
<proteinExistence type="predicted"/>
<dbReference type="Pfam" id="PF08032">
    <property type="entry name" value="SpoU_sub_bind"/>
    <property type="match status" value="1"/>
</dbReference>
<dbReference type="InterPro" id="IPR029028">
    <property type="entry name" value="Alpha/beta_knot_MTases"/>
</dbReference>
<evidence type="ECO:0000313" key="8">
    <source>
        <dbReference type="EMBL" id="CAI5444305.1"/>
    </source>
</evidence>
<sequence>MSHPKPNLIFRKAKLAGKTVEKYAAKKITVPQIRGETLFGFHPILEAIRAEKREIFRCFLKKSIISRAENDWKIAEILRNLENRKIQQNLVSDDQLDRLTEFQLHNGICLDVSRLEFTAYESKKLSIFIDNVLDPGNIGAISRSAWYFGADGISYANRRGPKCITPSMSKSSCGALEHLPIEKLATFDAFRHKIKSQGGEIVATCDPRAAGNLGIATKSLENWRPASQNIGLVLGDEGRGIGAKVLEMCDTVVAIRGARNDATNVTSLNVSVVAALLLHHISTHQRNQDNF</sequence>
<keyword evidence="5" id="KW-0496">Mitochondrion</keyword>
<keyword evidence="9" id="KW-1185">Reference proteome</keyword>
<evidence type="ECO:0000256" key="5">
    <source>
        <dbReference type="ARBA" id="ARBA00023128"/>
    </source>
</evidence>
<evidence type="ECO:0000313" key="9">
    <source>
        <dbReference type="Proteomes" id="UP001152747"/>
    </source>
</evidence>
<dbReference type="AlphaFoldDB" id="A0A9P1IFW3"/>
<dbReference type="SUPFAM" id="SSF55315">
    <property type="entry name" value="L30e-like"/>
    <property type="match status" value="1"/>
</dbReference>
<dbReference type="PANTHER" id="PTHR46103:SF1">
    <property type="entry name" value="RRNA METHYLTRANSFERASE 1, MITOCHONDRIAL"/>
    <property type="match status" value="1"/>
</dbReference>
<dbReference type="GO" id="GO:0016435">
    <property type="term" value="F:rRNA (guanine) methyltransferase activity"/>
    <property type="evidence" value="ECO:0007669"/>
    <property type="project" value="TreeGrafter"/>
</dbReference>
<dbReference type="InterPro" id="IPR001537">
    <property type="entry name" value="SpoU_MeTrfase"/>
</dbReference>
<dbReference type="Gene3D" id="3.40.1280.10">
    <property type="match status" value="1"/>
</dbReference>
<evidence type="ECO:0000256" key="1">
    <source>
        <dbReference type="ARBA" id="ARBA00004173"/>
    </source>
</evidence>
<dbReference type="OrthoDB" id="270651at2759"/>
<dbReference type="Pfam" id="PF00588">
    <property type="entry name" value="SpoU_methylase"/>
    <property type="match status" value="1"/>
</dbReference>
<gene>
    <name evidence="8" type="ORF">CAMP_LOCUS6942</name>
</gene>
<keyword evidence="3" id="KW-0808">Transferase</keyword>
<organism evidence="8 9">
    <name type="scientific">Caenorhabditis angaria</name>
    <dbReference type="NCBI Taxonomy" id="860376"/>
    <lineage>
        <taxon>Eukaryota</taxon>
        <taxon>Metazoa</taxon>
        <taxon>Ecdysozoa</taxon>
        <taxon>Nematoda</taxon>
        <taxon>Chromadorea</taxon>
        <taxon>Rhabditida</taxon>
        <taxon>Rhabditina</taxon>
        <taxon>Rhabditomorpha</taxon>
        <taxon>Rhabditoidea</taxon>
        <taxon>Rhabditidae</taxon>
        <taxon>Peloderinae</taxon>
        <taxon>Caenorhabditis</taxon>
    </lineage>
</organism>
<dbReference type="GO" id="GO:0003723">
    <property type="term" value="F:RNA binding"/>
    <property type="evidence" value="ECO:0007669"/>
    <property type="project" value="InterPro"/>
</dbReference>
<evidence type="ECO:0000256" key="2">
    <source>
        <dbReference type="ARBA" id="ARBA00022603"/>
    </source>
</evidence>
<keyword evidence="4" id="KW-0809">Transit peptide</keyword>
<dbReference type="SMART" id="SM00967">
    <property type="entry name" value="SpoU_sub_bind"/>
    <property type="match status" value="1"/>
</dbReference>
<dbReference type="InterPro" id="IPR029064">
    <property type="entry name" value="Ribosomal_eL30-like_sf"/>
</dbReference>
<dbReference type="PANTHER" id="PTHR46103">
    <property type="entry name" value="RRNA METHYLTRANSFERASE 1, MITOCHONDRIAL"/>
    <property type="match status" value="1"/>
</dbReference>
<protein>
    <recommendedName>
        <fullName evidence="6">rRNA methyltransferase 1, mitochondrial</fullName>
    </recommendedName>
</protein>
<dbReference type="SUPFAM" id="SSF75217">
    <property type="entry name" value="alpha/beta knot"/>
    <property type="match status" value="1"/>
</dbReference>